<comment type="subcellular location">
    <subcellularLocation>
        <location evidence="1">Cell membrane</location>
        <topology evidence="1">Multi-pass membrane protein</topology>
    </subcellularLocation>
</comment>
<reference evidence="8 9" key="1">
    <citation type="submission" date="2018-05" db="EMBL/GenBank/DDBJ databases">
        <title>Vibrio limimaris sp. nov., isolated from marine sediment.</title>
        <authorList>
            <person name="Li C.-M."/>
        </authorList>
    </citation>
    <scope>NUCLEOTIDE SEQUENCE [LARGE SCALE GENOMIC DNA]</scope>
    <source>
        <strain evidence="8 9">E4404</strain>
    </source>
</reference>
<protein>
    <submittedName>
        <fullName evidence="8">DoxD-like family protein</fullName>
    </submittedName>
</protein>
<evidence type="ECO:0000256" key="1">
    <source>
        <dbReference type="ARBA" id="ARBA00004651"/>
    </source>
</evidence>
<dbReference type="AlphaFoldDB" id="A0A2U3B780"/>
<keyword evidence="6 7" id="KW-0472">Membrane</keyword>
<accession>A0A2U3B780</accession>
<evidence type="ECO:0000256" key="5">
    <source>
        <dbReference type="ARBA" id="ARBA00022989"/>
    </source>
</evidence>
<dbReference type="Pfam" id="PF07681">
    <property type="entry name" value="DoxX"/>
    <property type="match status" value="1"/>
</dbReference>
<feature type="transmembrane region" description="Helical" evidence="7">
    <location>
        <begin position="62"/>
        <end position="84"/>
    </location>
</feature>
<evidence type="ECO:0000256" key="3">
    <source>
        <dbReference type="ARBA" id="ARBA00022475"/>
    </source>
</evidence>
<evidence type="ECO:0000313" key="9">
    <source>
        <dbReference type="Proteomes" id="UP000245362"/>
    </source>
</evidence>
<dbReference type="EMBL" id="QFWT01000008">
    <property type="protein sequence ID" value="PWI32663.1"/>
    <property type="molecule type" value="Genomic_DNA"/>
</dbReference>
<evidence type="ECO:0000256" key="2">
    <source>
        <dbReference type="ARBA" id="ARBA00006679"/>
    </source>
</evidence>
<dbReference type="Proteomes" id="UP000245362">
    <property type="component" value="Unassembled WGS sequence"/>
</dbReference>
<keyword evidence="9" id="KW-1185">Reference proteome</keyword>
<sequence>MNSQLLTKLLSSDSIFAPLVLRVPLGLILASHGSQKLFGWLGGYGLEGTGQWMASIGFEPGFLMALLAGSAEFFGGLALFLGLLTRPAAVVTAFTMAMAMTVHIGNGLFVTNNGYEFALILLVACLSLAFQGAGRVSVDYLLAKRLGLHPTSLPVTN</sequence>
<dbReference type="PANTHER" id="PTHR33452:SF1">
    <property type="entry name" value="INNER MEMBRANE PROTEIN YPHA-RELATED"/>
    <property type="match status" value="1"/>
</dbReference>
<dbReference type="InterPro" id="IPR032808">
    <property type="entry name" value="DoxX"/>
</dbReference>
<keyword evidence="3" id="KW-1003">Cell membrane</keyword>
<feature type="transmembrane region" description="Helical" evidence="7">
    <location>
        <begin position="117"/>
        <end position="138"/>
    </location>
</feature>
<dbReference type="InterPro" id="IPR051907">
    <property type="entry name" value="DoxX-like_oxidoreductase"/>
</dbReference>
<dbReference type="RefSeq" id="WP_109320449.1">
    <property type="nucleotide sequence ID" value="NZ_QFWT01000008.1"/>
</dbReference>
<proteinExistence type="inferred from homology"/>
<keyword evidence="4 7" id="KW-0812">Transmembrane</keyword>
<feature type="transmembrane region" description="Helical" evidence="7">
    <location>
        <begin position="91"/>
        <end position="111"/>
    </location>
</feature>
<evidence type="ECO:0000313" key="8">
    <source>
        <dbReference type="EMBL" id="PWI32663.1"/>
    </source>
</evidence>
<comment type="similarity">
    <text evidence="2">Belongs to the DoxX family.</text>
</comment>
<comment type="caution">
    <text evidence="8">The sequence shown here is derived from an EMBL/GenBank/DDBJ whole genome shotgun (WGS) entry which is preliminary data.</text>
</comment>
<evidence type="ECO:0000256" key="4">
    <source>
        <dbReference type="ARBA" id="ARBA00022692"/>
    </source>
</evidence>
<keyword evidence="5 7" id="KW-1133">Transmembrane helix</keyword>
<dbReference type="OrthoDB" id="346004at2"/>
<evidence type="ECO:0000256" key="6">
    <source>
        <dbReference type="ARBA" id="ARBA00023136"/>
    </source>
</evidence>
<gene>
    <name evidence="8" type="ORF">DI392_14735</name>
</gene>
<dbReference type="PANTHER" id="PTHR33452">
    <property type="entry name" value="OXIDOREDUCTASE CATD-RELATED"/>
    <property type="match status" value="1"/>
</dbReference>
<dbReference type="GO" id="GO:0005886">
    <property type="term" value="C:plasma membrane"/>
    <property type="evidence" value="ECO:0007669"/>
    <property type="project" value="UniProtKB-SubCell"/>
</dbReference>
<name>A0A2U3B780_9VIBR</name>
<organism evidence="8 9">
    <name type="scientific">Vibrio albus</name>
    <dbReference type="NCBI Taxonomy" id="2200953"/>
    <lineage>
        <taxon>Bacteria</taxon>
        <taxon>Pseudomonadati</taxon>
        <taxon>Pseudomonadota</taxon>
        <taxon>Gammaproteobacteria</taxon>
        <taxon>Vibrionales</taxon>
        <taxon>Vibrionaceae</taxon>
        <taxon>Vibrio</taxon>
    </lineage>
</organism>
<evidence type="ECO:0000256" key="7">
    <source>
        <dbReference type="SAM" id="Phobius"/>
    </source>
</evidence>